<feature type="transmembrane region" description="Helical" evidence="2">
    <location>
        <begin position="6"/>
        <end position="27"/>
    </location>
</feature>
<protein>
    <recommendedName>
        <fullName evidence="3">Bacterial sugar transferase domain-containing protein</fullName>
    </recommendedName>
</protein>
<name>A0A9N8RVR7_9BURK</name>
<feature type="transmembrane region" description="Helical" evidence="2">
    <location>
        <begin position="77"/>
        <end position="96"/>
    </location>
</feature>
<evidence type="ECO:0000259" key="3">
    <source>
        <dbReference type="Pfam" id="PF02397"/>
    </source>
</evidence>
<keyword evidence="2" id="KW-0472">Membrane</keyword>
<sequence length="262" mass="28727">MFAAAGIFALFLFICLACATLSFVIVFRKDVEAVIAAMRSERGYASAEEDTDSTPGMAGLSFIEPGMLSKEIFDRTVAALALVALLPLFALVAAGIKVTSPGPLLAGQRRLGLNGKVFTLYRFRTMHVARDSTAAGVFAQAKAHDSRITRIGALLKRTSLDTLPEFFNVLTGDMSIVGPRPETLAASEQFKEYIEGYRLRYRVKPGMTGWAQVSGINGAPETHEELQRQASLDLFYIQHHNLWLDLRIVSLALAQWAMPSRT</sequence>
<feature type="domain" description="Bacterial sugar transferase" evidence="3">
    <location>
        <begin position="70"/>
        <end position="253"/>
    </location>
</feature>
<keyword evidence="5" id="KW-1185">Reference proteome</keyword>
<keyword evidence="2" id="KW-1133">Transmembrane helix</keyword>
<accession>A0A9N8RVR7</accession>
<reference evidence="4" key="1">
    <citation type="submission" date="2021-04" db="EMBL/GenBank/DDBJ databases">
        <authorList>
            <person name="Vanwijnsberghe S."/>
        </authorList>
    </citation>
    <scope>NUCLEOTIDE SEQUENCE</scope>
    <source>
        <strain evidence="4">LMG 31841</strain>
    </source>
</reference>
<dbReference type="InterPro" id="IPR003362">
    <property type="entry name" value="Bact_transf"/>
</dbReference>
<dbReference type="Proteomes" id="UP000789704">
    <property type="component" value="Unassembled WGS sequence"/>
</dbReference>
<comment type="similarity">
    <text evidence="1">Belongs to the bacterial sugar transferase family.</text>
</comment>
<evidence type="ECO:0000256" key="1">
    <source>
        <dbReference type="ARBA" id="ARBA00006464"/>
    </source>
</evidence>
<dbReference type="GO" id="GO:0016780">
    <property type="term" value="F:phosphotransferase activity, for other substituted phosphate groups"/>
    <property type="evidence" value="ECO:0007669"/>
    <property type="project" value="TreeGrafter"/>
</dbReference>
<gene>
    <name evidence="4" type="ORF">LMG31841_02618</name>
</gene>
<evidence type="ECO:0000313" key="5">
    <source>
        <dbReference type="Proteomes" id="UP000789704"/>
    </source>
</evidence>
<comment type="caution">
    <text evidence="4">The sequence shown here is derived from an EMBL/GenBank/DDBJ whole genome shotgun (WGS) entry which is preliminary data.</text>
</comment>
<dbReference type="Pfam" id="PF02397">
    <property type="entry name" value="Bac_transf"/>
    <property type="match status" value="1"/>
</dbReference>
<dbReference type="PANTHER" id="PTHR30576:SF0">
    <property type="entry name" value="UNDECAPRENYL-PHOSPHATE N-ACETYLGALACTOSAMINYL 1-PHOSPHATE TRANSFERASE-RELATED"/>
    <property type="match status" value="1"/>
</dbReference>
<dbReference type="RefSeq" id="WP_228877102.1">
    <property type="nucleotide sequence ID" value="NZ_CAJQYZ010000003.1"/>
</dbReference>
<dbReference type="PANTHER" id="PTHR30576">
    <property type="entry name" value="COLANIC BIOSYNTHESIS UDP-GLUCOSE LIPID CARRIER TRANSFERASE"/>
    <property type="match status" value="1"/>
</dbReference>
<dbReference type="AlphaFoldDB" id="A0A9N8RVR7"/>
<keyword evidence="2" id="KW-0812">Transmembrane</keyword>
<organism evidence="4 5">
    <name type="scientific">Paraburkholderia saeva</name>
    <dbReference type="NCBI Taxonomy" id="2777537"/>
    <lineage>
        <taxon>Bacteria</taxon>
        <taxon>Pseudomonadati</taxon>
        <taxon>Pseudomonadota</taxon>
        <taxon>Betaproteobacteria</taxon>
        <taxon>Burkholderiales</taxon>
        <taxon>Burkholderiaceae</taxon>
        <taxon>Paraburkholderia</taxon>
    </lineage>
</organism>
<evidence type="ECO:0000256" key="2">
    <source>
        <dbReference type="SAM" id="Phobius"/>
    </source>
</evidence>
<dbReference type="EMBL" id="CAJQZC010000004">
    <property type="protein sequence ID" value="CAG4898433.1"/>
    <property type="molecule type" value="Genomic_DNA"/>
</dbReference>
<evidence type="ECO:0000313" key="4">
    <source>
        <dbReference type="EMBL" id="CAG4898433.1"/>
    </source>
</evidence>
<proteinExistence type="inferred from homology"/>